<dbReference type="GO" id="GO:0022625">
    <property type="term" value="C:cytosolic large ribosomal subunit"/>
    <property type="evidence" value="ECO:0007669"/>
    <property type="project" value="TreeGrafter"/>
</dbReference>
<proteinExistence type="inferred from homology"/>
<comment type="similarity">
    <text evidence="2">Belongs to the eukaryotic ribosomal protein P1/P2 family.</text>
</comment>
<feature type="non-terminal residue" evidence="8">
    <location>
        <position position="89"/>
    </location>
</feature>
<evidence type="ECO:0000256" key="4">
    <source>
        <dbReference type="ARBA" id="ARBA00023274"/>
    </source>
</evidence>
<evidence type="ECO:0000256" key="7">
    <source>
        <dbReference type="ARBA" id="ARBA00042918"/>
    </source>
</evidence>
<keyword evidence="4" id="KW-0687">Ribonucleoprotein</keyword>
<evidence type="ECO:0000256" key="6">
    <source>
        <dbReference type="ARBA" id="ARBA00041116"/>
    </source>
</evidence>
<dbReference type="OrthoDB" id="2194681at2759"/>
<dbReference type="PANTHER" id="PTHR45696">
    <property type="entry name" value="60S ACIDIC RIBOSOMAL PROTEIN P1"/>
    <property type="match status" value="1"/>
</dbReference>
<keyword evidence="3" id="KW-0689">Ribosomal protein</keyword>
<evidence type="ECO:0000313" key="8">
    <source>
        <dbReference type="EMBL" id="KAB0353273.1"/>
    </source>
</evidence>
<dbReference type="GO" id="GO:0003735">
    <property type="term" value="F:structural constituent of ribosome"/>
    <property type="evidence" value="ECO:0007669"/>
    <property type="project" value="TreeGrafter"/>
</dbReference>
<evidence type="ECO:0000256" key="3">
    <source>
        <dbReference type="ARBA" id="ARBA00022980"/>
    </source>
</evidence>
<comment type="caution">
    <text evidence="8">The sequence shown here is derived from an EMBL/GenBank/DDBJ whole genome shotgun (WGS) entry which is preliminary data.</text>
</comment>
<dbReference type="CDD" id="cd05831">
    <property type="entry name" value="Ribosomal_P1"/>
    <property type="match status" value="1"/>
</dbReference>
<evidence type="ECO:0000256" key="5">
    <source>
        <dbReference type="ARBA" id="ARBA00038554"/>
    </source>
</evidence>
<dbReference type="Proteomes" id="UP000437017">
    <property type="component" value="Unassembled WGS sequence"/>
</dbReference>
<dbReference type="GO" id="GO:0043021">
    <property type="term" value="F:ribonucleoprotein complex binding"/>
    <property type="evidence" value="ECO:0007669"/>
    <property type="project" value="TreeGrafter"/>
</dbReference>
<reference evidence="8 9" key="1">
    <citation type="journal article" date="2019" name="PLoS ONE">
        <title>Genomic analyses reveal an absence of contemporary introgressive admixture between fin whales and blue whales, despite known hybrids.</title>
        <authorList>
            <person name="Westbury M.V."/>
            <person name="Petersen B."/>
            <person name="Lorenzen E.D."/>
        </authorList>
    </citation>
    <scope>NUCLEOTIDE SEQUENCE [LARGE SCALE GENOMIC DNA]</scope>
    <source>
        <strain evidence="8">FinWhale-01</strain>
    </source>
</reference>
<evidence type="ECO:0000256" key="1">
    <source>
        <dbReference type="ARBA" id="ARBA00003362"/>
    </source>
</evidence>
<dbReference type="GO" id="GO:0030295">
    <property type="term" value="F:protein kinase activator activity"/>
    <property type="evidence" value="ECO:0007669"/>
    <property type="project" value="TreeGrafter"/>
</dbReference>
<dbReference type="GO" id="GO:0002181">
    <property type="term" value="P:cytoplasmic translation"/>
    <property type="evidence" value="ECO:0007669"/>
    <property type="project" value="TreeGrafter"/>
</dbReference>
<protein>
    <recommendedName>
        <fullName evidence="6">Large ribosomal subunit protein P1</fullName>
    </recommendedName>
    <alternativeName>
        <fullName evidence="7">60S acidic ribosomal protein P1</fullName>
    </alternativeName>
</protein>
<gene>
    <name evidence="8" type="ORF">E2I00_000995</name>
</gene>
<dbReference type="Gene3D" id="1.10.10.1410">
    <property type="match status" value="1"/>
</dbReference>
<keyword evidence="9" id="KW-1185">Reference proteome</keyword>
<dbReference type="FunFam" id="1.10.10.1410:FF:000001">
    <property type="entry name" value="60S acidic ribosomal protein P1"/>
    <property type="match status" value="1"/>
</dbReference>
<comment type="function">
    <text evidence="1">Plays an important role in the elongation step of protein synthesis.</text>
</comment>
<accession>A0A643ATN8</accession>
<comment type="subunit">
    <text evidence="5">Heterodimer with RPLP2 at the lateral ribosomal stalk of the large ribosomal subunit.</text>
</comment>
<organism evidence="8 9">
    <name type="scientific">Balaenoptera physalus</name>
    <name type="common">Fin whale</name>
    <name type="synonym">Balaena physalus</name>
    <dbReference type="NCBI Taxonomy" id="9770"/>
    <lineage>
        <taxon>Eukaryota</taxon>
        <taxon>Metazoa</taxon>
        <taxon>Chordata</taxon>
        <taxon>Craniata</taxon>
        <taxon>Vertebrata</taxon>
        <taxon>Euteleostomi</taxon>
        <taxon>Mammalia</taxon>
        <taxon>Eutheria</taxon>
        <taxon>Laurasiatheria</taxon>
        <taxon>Artiodactyla</taxon>
        <taxon>Whippomorpha</taxon>
        <taxon>Cetacea</taxon>
        <taxon>Mysticeti</taxon>
        <taxon>Balaenopteridae</taxon>
        <taxon>Balaenoptera</taxon>
    </lineage>
</organism>
<evidence type="ECO:0000313" key="9">
    <source>
        <dbReference type="Proteomes" id="UP000437017"/>
    </source>
</evidence>
<sequence length="89" mass="9780">MMEKFDAITVSKCNNLFTITSPIVTLLIRLVYALARTIASVSELTCIYLALILHDAEVTVTEDEINALIKAAGVNVEHFWPGLFAKALV</sequence>
<dbReference type="PANTHER" id="PTHR45696:SF32">
    <property type="entry name" value="LARGE RIBOSOMAL SUBUNIT PROTEIN P1"/>
    <property type="match status" value="1"/>
</dbReference>
<dbReference type="EMBL" id="SGJD01036605">
    <property type="protein sequence ID" value="KAB0353273.1"/>
    <property type="molecule type" value="Genomic_DNA"/>
</dbReference>
<dbReference type="InterPro" id="IPR038716">
    <property type="entry name" value="P1/P2_N_sf"/>
</dbReference>
<dbReference type="AlphaFoldDB" id="A0A643ATN8"/>
<name>A0A643ATN8_BALPH</name>
<evidence type="ECO:0000256" key="2">
    <source>
        <dbReference type="ARBA" id="ARBA00005436"/>
    </source>
</evidence>